<evidence type="ECO:0000256" key="2">
    <source>
        <dbReference type="ARBA" id="ARBA00022695"/>
    </source>
</evidence>
<dbReference type="Proteomes" id="UP000176834">
    <property type="component" value="Unassembled WGS sequence"/>
</dbReference>
<dbReference type="PANTHER" id="PTHR21342:SF0">
    <property type="entry name" value="BIFUNCTIONAL NMN ADENYLYLTRANSFERASE_NUDIX HYDROLASE"/>
    <property type="match status" value="1"/>
</dbReference>
<organism evidence="4 5">
    <name type="scientific">Candidatus Yanofskybacteria bacterium RIFCSPHIGHO2_02_FULL_38_22b</name>
    <dbReference type="NCBI Taxonomy" id="1802673"/>
    <lineage>
        <taxon>Bacteria</taxon>
        <taxon>Candidatus Yanofskyibacteriota</taxon>
    </lineage>
</organism>
<keyword evidence="1" id="KW-0808">Transferase</keyword>
<protein>
    <recommendedName>
        <fullName evidence="3">Cytidyltransferase-like domain-containing protein</fullName>
    </recommendedName>
</protein>
<evidence type="ECO:0000313" key="4">
    <source>
        <dbReference type="EMBL" id="OGN06500.1"/>
    </source>
</evidence>
<dbReference type="AlphaFoldDB" id="A0A1F8F1N4"/>
<name>A0A1F8F1N4_9BACT</name>
<dbReference type="Pfam" id="PF01467">
    <property type="entry name" value="CTP_transf_like"/>
    <property type="match status" value="1"/>
</dbReference>
<accession>A0A1F8F1N4</accession>
<dbReference type="InterPro" id="IPR014729">
    <property type="entry name" value="Rossmann-like_a/b/a_fold"/>
</dbReference>
<proteinExistence type="predicted"/>
<dbReference type="GO" id="GO:0016779">
    <property type="term" value="F:nucleotidyltransferase activity"/>
    <property type="evidence" value="ECO:0007669"/>
    <property type="project" value="UniProtKB-KW"/>
</dbReference>
<evidence type="ECO:0000256" key="1">
    <source>
        <dbReference type="ARBA" id="ARBA00022679"/>
    </source>
</evidence>
<gene>
    <name evidence="4" type="ORF">A3B86_03575</name>
</gene>
<feature type="domain" description="Cytidyltransferase-like" evidence="3">
    <location>
        <begin position="10"/>
        <end position="66"/>
    </location>
</feature>
<dbReference type="InterPro" id="IPR004821">
    <property type="entry name" value="Cyt_trans-like"/>
</dbReference>
<dbReference type="PANTHER" id="PTHR21342">
    <property type="entry name" value="PHOSPHOPANTETHEINE ADENYLYLTRANSFERASE"/>
    <property type="match status" value="1"/>
</dbReference>
<evidence type="ECO:0000313" key="5">
    <source>
        <dbReference type="Proteomes" id="UP000176834"/>
    </source>
</evidence>
<evidence type="ECO:0000259" key="3">
    <source>
        <dbReference type="Pfam" id="PF01467"/>
    </source>
</evidence>
<keyword evidence="2" id="KW-0548">Nucleotidyltransferase</keyword>
<dbReference type="EMBL" id="MGJN01000019">
    <property type="protein sequence ID" value="OGN06500.1"/>
    <property type="molecule type" value="Genomic_DNA"/>
</dbReference>
<dbReference type="SUPFAM" id="SSF52374">
    <property type="entry name" value="Nucleotidylyl transferase"/>
    <property type="match status" value="1"/>
</dbReference>
<comment type="caution">
    <text evidence="4">The sequence shown here is derived from an EMBL/GenBank/DDBJ whole genome shotgun (WGS) entry which is preliminary data.</text>
</comment>
<dbReference type="Gene3D" id="3.40.50.620">
    <property type="entry name" value="HUPs"/>
    <property type="match status" value="1"/>
</dbReference>
<reference evidence="4 5" key="1">
    <citation type="journal article" date="2016" name="Nat. Commun.">
        <title>Thousands of microbial genomes shed light on interconnected biogeochemical processes in an aquifer system.</title>
        <authorList>
            <person name="Anantharaman K."/>
            <person name="Brown C.T."/>
            <person name="Hug L.A."/>
            <person name="Sharon I."/>
            <person name="Castelle C.J."/>
            <person name="Probst A.J."/>
            <person name="Thomas B.C."/>
            <person name="Singh A."/>
            <person name="Wilkins M.J."/>
            <person name="Karaoz U."/>
            <person name="Brodie E.L."/>
            <person name="Williams K.H."/>
            <person name="Hubbard S.S."/>
            <person name="Banfield J.F."/>
        </authorList>
    </citation>
    <scope>NUCLEOTIDE SEQUENCE [LARGE SCALE GENOMIC DNA]</scope>
</reference>
<sequence>MNKSKTKAVIVGRFCPVHIGHEKVIRSMIDNFGIDNCLVIIGSSNHLVSVLHFFSYTERRQFLSKIFPGLKLVGLPDYHDDAVWMTALDDILSVSGMNPKDVVFYGGSRQDIDFFYRFNRKVEIMNRFDGTTPEISATKVRDALIEKRPIDGLVNPLVIEEIKQCFSEKWEKFKKI</sequence>